<protein>
    <submittedName>
        <fullName evidence="6">LysR family transcriptional regulator</fullName>
    </submittedName>
</protein>
<evidence type="ECO:0000256" key="2">
    <source>
        <dbReference type="ARBA" id="ARBA00023015"/>
    </source>
</evidence>
<dbReference type="Pfam" id="PF00126">
    <property type="entry name" value="HTH_1"/>
    <property type="match status" value="1"/>
</dbReference>
<keyword evidence="3" id="KW-0238">DNA-binding</keyword>
<proteinExistence type="inferred from homology"/>
<dbReference type="GO" id="GO:0003700">
    <property type="term" value="F:DNA-binding transcription factor activity"/>
    <property type="evidence" value="ECO:0007669"/>
    <property type="project" value="InterPro"/>
</dbReference>
<dbReference type="Gene3D" id="3.40.190.290">
    <property type="match status" value="1"/>
</dbReference>
<keyword evidence="2" id="KW-0805">Transcription regulation</keyword>
<keyword evidence="7" id="KW-1185">Reference proteome</keyword>
<evidence type="ECO:0000313" key="7">
    <source>
        <dbReference type="Proteomes" id="UP001208041"/>
    </source>
</evidence>
<sequence length="294" mass="32193">MIDWKSLPAFLAVARNGSLRAAADQSDSTHATVRRQVEALEAQLGVQLFRRAADGLHLTAAGRTLLPRAIDAEAALLQGTNAVKGLDREASGRIRLSADPMTAHFLLAPVLAEFAKLYPEIDLDLQLSFGVDSISKLETDVSVRHVTEVTEDAVGRKLFPLSIGVFASAYYITKTLPEAGPKGRGLTWIGYGDVPELNALILNSPFPEAKVRHTIPDPAMHLHMARAGAGMTVLASWVQSVFPELQRVPGTVLDERRSTWVLLHSDLRRVKRVRLFVDYLCAALLERRADFIGT</sequence>
<evidence type="ECO:0000313" key="6">
    <source>
        <dbReference type="EMBL" id="MCV6825077.1"/>
    </source>
</evidence>
<dbReference type="SUPFAM" id="SSF53850">
    <property type="entry name" value="Periplasmic binding protein-like II"/>
    <property type="match status" value="1"/>
</dbReference>
<comment type="similarity">
    <text evidence="1">Belongs to the LysR transcriptional regulatory family.</text>
</comment>
<dbReference type="EMBL" id="JAOYFC010000002">
    <property type="protein sequence ID" value="MCV6825077.1"/>
    <property type="molecule type" value="Genomic_DNA"/>
</dbReference>
<dbReference type="PANTHER" id="PTHR30537">
    <property type="entry name" value="HTH-TYPE TRANSCRIPTIONAL REGULATOR"/>
    <property type="match status" value="1"/>
</dbReference>
<dbReference type="InterPro" id="IPR058163">
    <property type="entry name" value="LysR-type_TF_proteobact-type"/>
</dbReference>
<dbReference type="InterPro" id="IPR036388">
    <property type="entry name" value="WH-like_DNA-bd_sf"/>
</dbReference>
<keyword evidence="4" id="KW-0804">Transcription</keyword>
<evidence type="ECO:0000256" key="1">
    <source>
        <dbReference type="ARBA" id="ARBA00009437"/>
    </source>
</evidence>
<dbReference type="RefSeq" id="WP_263953901.1">
    <property type="nucleotide sequence ID" value="NZ_JAOYFC010000002.1"/>
</dbReference>
<dbReference type="PANTHER" id="PTHR30537:SF3">
    <property type="entry name" value="TRANSCRIPTIONAL REGULATORY PROTEIN"/>
    <property type="match status" value="1"/>
</dbReference>
<dbReference type="Pfam" id="PF03466">
    <property type="entry name" value="LysR_substrate"/>
    <property type="match status" value="1"/>
</dbReference>
<dbReference type="Gene3D" id="1.10.10.10">
    <property type="entry name" value="Winged helix-like DNA-binding domain superfamily/Winged helix DNA-binding domain"/>
    <property type="match status" value="1"/>
</dbReference>
<dbReference type="GO" id="GO:0043565">
    <property type="term" value="F:sequence-specific DNA binding"/>
    <property type="evidence" value="ECO:0007669"/>
    <property type="project" value="TreeGrafter"/>
</dbReference>
<dbReference type="InterPro" id="IPR005119">
    <property type="entry name" value="LysR_subst-bd"/>
</dbReference>
<name>A0AAE3J3U3_9RHOB</name>
<dbReference type="SUPFAM" id="SSF46785">
    <property type="entry name" value="Winged helix' DNA-binding domain"/>
    <property type="match status" value="1"/>
</dbReference>
<evidence type="ECO:0000259" key="5">
    <source>
        <dbReference type="PROSITE" id="PS50931"/>
    </source>
</evidence>
<dbReference type="GO" id="GO:0006351">
    <property type="term" value="P:DNA-templated transcription"/>
    <property type="evidence" value="ECO:0007669"/>
    <property type="project" value="TreeGrafter"/>
</dbReference>
<dbReference type="InterPro" id="IPR036390">
    <property type="entry name" value="WH_DNA-bd_sf"/>
</dbReference>
<dbReference type="InterPro" id="IPR000847">
    <property type="entry name" value="LysR_HTH_N"/>
</dbReference>
<organism evidence="6 7">
    <name type="scientific">Halocynthiibacter halioticoli</name>
    <dbReference type="NCBI Taxonomy" id="2986804"/>
    <lineage>
        <taxon>Bacteria</taxon>
        <taxon>Pseudomonadati</taxon>
        <taxon>Pseudomonadota</taxon>
        <taxon>Alphaproteobacteria</taxon>
        <taxon>Rhodobacterales</taxon>
        <taxon>Paracoccaceae</taxon>
        <taxon>Halocynthiibacter</taxon>
    </lineage>
</organism>
<dbReference type="AlphaFoldDB" id="A0AAE3J3U3"/>
<feature type="domain" description="HTH lysR-type" evidence="5">
    <location>
        <begin position="2"/>
        <end position="59"/>
    </location>
</feature>
<comment type="caution">
    <text evidence="6">The sequence shown here is derived from an EMBL/GenBank/DDBJ whole genome shotgun (WGS) entry which is preliminary data.</text>
</comment>
<evidence type="ECO:0000256" key="4">
    <source>
        <dbReference type="ARBA" id="ARBA00023163"/>
    </source>
</evidence>
<dbReference type="PROSITE" id="PS50931">
    <property type="entry name" value="HTH_LYSR"/>
    <property type="match status" value="1"/>
</dbReference>
<gene>
    <name evidence="6" type="ORF">OH136_10980</name>
</gene>
<dbReference type="Proteomes" id="UP001208041">
    <property type="component" value="Unassembled WGS sequence"/>
</dbReference>
<evidence type="ECO:0000256" key="3">
    <source>
        <dbReference type="ARBA" id="ARBA00023125"/>
    </source>
</evidence>
<reference evidence="6" key="1">
    <citation type="submission" date="2022-10" db="EMBL/GenBank/DDBJ databases">
        <authorList>
            <person name="Yue Y."/>
        </authorList>
    </citation>
    <scope>NUCLEOTIDE SEQUENCE</scope>
    <source>
        <strain evidence="6">Z654</strain>
    </source>
</reference>
<accession>A0AAE3J3U3</accession>